<evidence type="ECO:0000313" key="14">
    <source>
        <dbReference type="Proteomes" id="UP000261082"/>
    </source>
</evidence>
<dbReference type="InterPro" id="IPR050482">
    <property type="entry name" value="Sensor_HK_TwoCompSys"/>
</dbReference>
<dbReference type="AlphaFoldDB" id="A0A3E1QBP7"/>
<keyword evidence="11" id="KW-0472">Membrane</keyword>
<keyword evidence="11" id="KW-0812">Transmembrane</keyword>
<dbReference type="Proteomes" id="UP000261082">
    <property type="component" value="Unassembled WGS sequence"/>
</dbReference>
<dbReference type="InterPro" id="IPR036890">
    <property type="entry name" value="HATPase_C_sf"/>
</dbReference>
<keyword evidence="9" id="KW-0802">TPR repeat</keyword>
<comment type="caution">
    <text evidence="13">The sequence shown here is derived from an EMBL/GenBank/DDBJ whole genome shotgun (WGS) entry which is preliminary data.</text>
</comment>
<evidence type="ECO:0000256" key="11">
    <source>
        <dbReference type="SAM" id="Phobius"/>
    </source>
</evidence>
<dbReference type="CDD" id="cd16917">
    <property type="entry name" value="HATPase_UhpB-NarQ-NarX-like"/>
    <property type="match status" value="1"/>
</dbReference>
<dbReference type="PROSITE" id="PS50109">
    <property type="entry name" value="HIS_KIN"/>
    <property type="match status" value="1"/>
</dbReference>
<reference evidence="13 14" key="1">
    <citation type="journal article" date="2007" name="Int. J. Syst. Evol. Microbiol.">
        <title>Marixanthomonas ophiurae gen. nov., sp. nov., a marine bacterium of the family Flavobacteriaceae isolated from a deep-sea brittle star.</title>
        <authorList>
            <person name="Romanenko L.A."/>
            <person name="Uchino M."/>
            <person name="Frolova G.M."/>
            <person name="Mikhailov V.V."/>
        </authorList>
    </citation>
    <scope>NUCLEOTIDE SEQUENCE [LARGE SCALE GENOMIC DNA]</scope>
    <source>
        <strain evidence="13 14">KMM 3046</strain>
    </source>
</reference>
<dbReference type="Pfam" id="PF07730">
    <property type="entry name" value="HisKA_3"/>
    <property type="match status" value="1"/>
</dbReference>
<protein>
    <recommendedName>
        <fullName evidence="2">histidine kinase</fullName>
        <ecNumber evidence="2">2.7.13.3</ecNumber>
    </recommendedName>
</protein>
<keyword evidence="14" id="KW-1185">Reference proteome</keyword>
<feature type="repeat" description="TPR" evidence="9">
    <location>
        <begin position="159"/>
        <end position="192"/>
    </location>
</feature>
<evidence type="ECO:0000256" key="2">
    <source>
        <dbReference type="ARBA" id="ARBA00012438"/>
    </source>
</evidence>
<dbReference type="InterPro" id="IPR011712">
    <property type="entry name" value="Sig_transdc_His_kin_sub3_dim/P"/>
</dbReference>
<keyword evidence="7" id="KW-0067">ATP-binding</keyword>
<dbReference type="Pfam" id="PF02518">
    <property type="entry name" value="HATPase_c"/>
    <property type="match status" value="1"/>
</dbReference>
<keyword evidence="8" id="KW-0902">Two-component regulatory system</keyword>
<gene>
    <name evidence="13" type="ORF">DZ858_05605</name>
</gene>
<keyword evidence="5" id="KW-0547">Nucleotide-binding</keyword>
<dbReference type="PANTHER" id="PTHR24421:SF10">
    <property type="entry name" value="NITRATE_NITRITE SENSOR PROTEIN NARQ"/>
    <property type="match status" value="1"/>
</dbReference>
<evidence type="ECO:0000256" key="4">
    <source>
        <dbReference type="ARBA" id="ARBA00022679"/>
    </source>
</evidence>
<dbReference type="SMART" id="SM00387">
    <property type="entry name" value="HATPase_c"/>
    <property type="match status" value="1"/>
</dbReference>
<dbReference type="Gene3D" id="1.20.5.1930">
    <property type="match status" value="1"/>
</dbReference>
<feature type="transmembrane region" description="Helical" evidence="11">
    <location>
        <begin position="442"/>
        <end position="460"/>
    </location>
</feature>
<dbReference type="GO" id="GO:0000155">
    <property type="term" value="F:phosphorelay sensor kinase activity"/>
    <property type="evidence" value="ECO:0007669"/>
    <property type="project" value="InterPro"/>
</dbReference>
<keyword evidence="11" id="KW-1133">Transmembrane helix</keyword>
<organism evidence="13 14">
    <name type="scientific">Marixanthomonas ophiurae</name>
    <dbReference type="NCBI Taxonomy" id="387659"/>
    <lineage>
        <taxon>Bacteria</taxon>
        <taxon>Pseudomonadati</taxon>
        <taxon>Bacteroidota</taxon>
        <taxon>Flavobacteriia</taxon>
        <taxon>Flavobacteriales</taxon>
        <taxon>Flavobacteriaceae</taxon>
        <taxon>Marixanthomonas</taxon>
    </lineage>
</organism>
<dbReference type="EMBL" id="QVID01000001">
    <property type="protein sequence ID" value="RFN59536.1"/>
    <property type="molecule type" value="Genomic_DNA"/>
</dbReference>
<accession>A0A3E1QBP7</accession>
<evidence type="ECO:0000256" key="10">
    <source>
        <dbReference type="SAM" id="Coils"/>
    </source>
</evidence>
<dbReference type="RefSeq" id="WP_117158562.1">
    <property type="nucleotide sequence ID" value="NZ_QVID01000001.1"/>
</dbReference>
<feature type="domain" description="Histidine kinase" evidence="12">
    <location>
        <begin position="490"/>
        <end position="673"/>
    </location>
</feature>
<dbReference type="PROSITE" id="PS50005">
    <property type="entry name" value="TPR"/>
    <property type="match status" value="1"/>
</dbReference>
<dbReference type="PANTHER" id="PTHR24421">
    <property type="entry name" value="NITRATE/NITRITE SENSOR PROTEIN NARX-RELATED"/>
    <property type="match status" value="1"/>
</dbReference>
<evidence type="ECO:0000256" key="6">
    <source>
        <dbReference type="ARBA" id="ARBA00022777"/>
    </source>
</evidence>
<evidence type="ECO:0000256" key="9">
    <source>
        <dbReference type="PROSITE-ProRule" id="PRU00339"/>
    </source>
</evidence>
<feature type="coiled-coil region" evidence="10">
    <location>
        <begin position="415"/>
        <end position="442"/>
    </location>
</feature>
<dbReference type="OrthoDB" id="9778366at2"/>
<evidence type="ECO:0000256" key="3">
    <source>
        <dbReference type="ARBA" id="ARBA00022553"/>
    </source>
</evidence>
<dbReference type="EC" id="2.7.13.3" evidence="2"/>
<keyword evidence="3" id="KW-0597">Phosphoprotein</keyword>
<sequence length="673" mass="77702">MQKKFLVVFSLLLVYPFMGSGQDISFYKRKARIATDTLSKLAAIDSVLSKSYSVDNDTFVKYSGQYIELAKEIDSISLAAKKAMNLQLILSDYKNEPRRAIMIIDGVLAHKYKIKDSFLLGGLYLKRGKANLKLNVKESIEDYAKAINNFSTKDSIYIADAYLFSGQAYSNIGKFVAASDYYEKAYRFYEKRKEYEYMLHARQGIITMFSMNGFYDKAEKERKDLIETLKGLENKKYIITEYYNQAIDYQKTGNKELELAYLLKADSLLTITDNTQEDYINRIDVNAKLAEYYISNNQLFKAKEYIKILDQWIGKAKQDRLAKISYNGAKAKYYHAMGLDNEALQFAEDQLLFAKAVGHEDDIMYSHLLLSNIYSETGKFKKSLENKNAYLNLRDSLYNKGTAQFLAYYQTLYETEKKEKKLVEKNTNIQLLEKDNENFKKIVFFSSLAVVLLFGLILLYRNQRYLKSNKEVQEKFSQKLLVSQELERKRISKDLHDGLGQRLLLIKNKIVANGDNDTKKMVDDAIDEVRSISRDLHPFQLQEMGITKAIEYTLTQIDENTTLFISSEIDNIDNLFTKEQEVNIYRIVQEALNNILKHAKAEASRVTIKKLTGNIVISVKDNGVGFDFTEKYQNIKSLGLKTLLERTRFLNGQMKVKSIKNNGTIIIFQFPVS</sequence>
<dbReference type="SUPFAM" id="SSF48452">
    <property type="entry name" value="TPR-like"/>
    <property type="match status" value="1"/>
</dbReference>
<dbReference type="Gene3D" id="1.25.40.10">
    <property type="entry name" value="Tetratricopeptide repeat domain"/>
    <property type="match status" value="1"/>
</dbReference>
<name>A0A3E1QBP7_9FLAO</name>
<evidence type="ECO:0000259" key="12">
    <source>
        <dbReference type="PROSITE" id="PS50109"/>
    </source>
</evidence>
<dbReference type="GO" id="GO:0005524">
    <property type="term" value="F:ATP binding"/>
    <property type="evidence" value="ECO:0007669"/>
    <property type="project" value="UniProtKB-KW"/>
</dbReference>
<evidence type="ECO:0000256" key="8">
    <source>
        <dbReference type="ARBA" id="ARBA00023012"/>
    </source>
</evidence>
<keyword evidence="10" id="KW-0175">Coiled coil</keyword>
<dbReference type="Gene3D" id="3.30.565.10">
    <property type="entry name" value="Histidine kinase-like ATPase, C-terminal domain"/>
    <property type="match status" value="1"/>
</dbReference>
<dbReference type="InterPro" id="IPR003594">
    <property type="entry name" value="HATPase_dom"/>
</dbReference>
<dbReference type="InterPro" id="IPR011990">
    <property type="entry name" value="TPR-like_helical_dom_sf"/>
</dbReference>
<dbReference type="GO" id="GO:0016020">
    <property type="term" value="C:membrane"/>
    <property type="evidence" value="ECO:0007669"/>
    <property type="project" value="InterPro"/>
</dbReference>
<proteinExistence type="predicted"/>
<evidence type="ECO:0000256" key="7">
    <source>
        <dbReference type="ARBA" id="ARBA00022840"/>
    </source>
</evidence>
<evidence type="ECO:0000256" key="1">
    <source>
        <dbReference type="ARBA" id="ARBA00000085"/>
    </source>
</evidence>
<evidence type="ECO:0000256" key="5">
    <source>
        <dbReference type="ARBA" id="ARBA00022741"/>
    </source>
</evidence>
<dbReference type="SUPFAM" id="SSF55874">
    <property type="entry name" value="ATPase domain of HSP90 chaperone/DNA topoisomerase II/histidine kinase"/>
    <property type="match status" value="1"/>
</dbReference>
<dbReference type="InterPro" id="IPR005467">
    <property type="entry name" value="His_kinase_dom"/>
</dbReference>
<keyword evidence="4" id="KW-0808">Transferase</keyword>
<dbReference type="InterPro" id="IPR019734">
    <property type="entry name" value="TPR_rpt"/>
</dbReference>
<dbReference type="GO" id="GO:0046983">
    <property type="term" value="F:protein dimerization activity"/>
    <property type="evidence" value="ECO:0007669"/>
    <property type="project" value="InterPro"/>
</dbReference>
<keyword evidence="6" id="KW-0418">Kinase</keyword>
<comment type="catalytic activity">
    <reaction evidence="1">
        <text>ATP + protein L-histidine = ADP + protein N-phospho-L-histidine.</text>
        <dbReference type="EC" id="2.7.13.3"/>
    </reaction>
</comment>
<evidence type="ECO:0000313" key="13">
    <source>
        <dbReference type="EMBL" id="RFN59536.1"/>
    </source>
</evidence>